<dbReference type="STRING" id="284581.AMD01_07705"/>
<proteinExistence type="predicted"/>
<name>A0A0M0L6Y9_9BACI</name>
<dbReference type="Proteomes" id="UP000037558">
    <property type="component" value="Unassembled WGS sequence"/>
</dbReference>
<evidence type="ECO:0000313" key="2">
    <source>
        <dbReference type="Proteomes" id="UP000037558"/>
    </source>
</evidence>
<keyword evidence="2" id="KW-1185">Reference proteome</keyword>
<evidence type="ECO:0000313" key="1">
    <source>
        <dbReference type="EMBL" id="KOO46799.1"/>
    </source>
</evidence>
<comment type="caution">
    <text evidence="1">The sequence shown here is derived from an EMBL/GenBank/DDBJ whole genome shotgun (WGS) entry which is preliminary data.</text>
</comment>
<dbReference type="PATRIC" id="fig|284581.3.peg.3590"/>
<dbReference type="RefSeq" id="WP_053400807.1">
    <property type="nucleotide sequence ID" value="NZ_JAUKEN010000001.1"/>
</dbReference>
<gene>
    <name evidence="1" type="ORF">AMD01_07705</name>
</gene>
<dbReference type="OrthoDB" id="2989832at2"/>
<sequence>MKLKHVVAGFAAGFVSAYIIEKKKAAISSGEALQIAKNAFKKNGTIDGSWIHTTTKFFEQNGLTFEGYNGGIIRTVDNLQEHYEFFIDKKSGAILDLKTVS</sequence>
<protein>
    <submittedName>
        <fullName evidence="1">Peptidase</fullName>
    </submittedName>
</protein>
<dbReference type="AlphaFoldDB" id="A0A0M0L6Y9"/>
<organism evidence="1 2">
    <name type="scientific">Priestia koreensis</name>
    <dbReference type="NCBI Taxonomy" id="284581"/>
    <lineage>
        <taxon>Bacteria</taxon>
        <taxon>Bacillati</taxon>
        <taxon>Bacillota</taxon>
        <taxon>Bacilli</taxon>
        <taxon>Bacillales</taxon>
        <taxon>Bacillaceae</taxon>
        <taxon>Priestia</taxon>
    </lineage>
</organism>
<accession>A0A0M0L6Y9</accession>
<reference evidence="2" key="1">
    <citation type="submission" date="2015-08" db="EMBL/GenBank/DDBJ databases">
        <title>Fjat-14210 dsm16467.</title>
        <authorList>
            <person name="Liu B."/>
            <person name="Wang J."/>
            <person name="Zhu Y."/>
            <person name="Liu G."/>
            <person name="Chen Q."/>
            <person name="Chen Z."/>
            <person name="Lan J."/>
            <person name="Che J."/>
            <person name="Ge C."/>
            <person name="Shi H."/>
            <person name="Pan Z."/>
            <person name="Liu X."/>
        </authorList>
    </citation>
    <scope>NUCLEOTIDE SEQUENCE [LARGE SCALE GENOMIC DNA]</scope>
    <source>
        <strain evidence="2">DSM 16467</strain>
    </source>
</reference>
<dbReference type="EMBL" id="LILC01000011">
    <property type="protein sequence ID" value="KOO46799.1"/>
    <property type="molecule type" value="Genomic_DNA"/>
</dbReference>